<dbReference type="Pfam" id="PF04991">
    <property type="entry name" value="LicD"/>
    <property type="match status" value="1"/>
</dbReference>
<dbReference type="InterPro" id="IPR052942">
    <property type="entry name" value="LPS_cholinephosphotransferase"/>
</dbReference>
<dbReference type="PATRIC" id="fig|29423.5.peg.1929"/>
<reference evidence="2 3" key="1">
    <citation type="submission" date="2015-11" db="EMBL/GenBank/DDBJ databases">
        <title>Genomic analysis of 38 Legionella species identifies large and diverse effector repertoires.</title>
        <authorList>
            <person name="Burstein D."/>
            <person name="Amaro F."/>
            <person name="Zusman T."/>
            <person name="Lifshitz Z."/>
            <person name="Cohen O."/>
            <person name="Gilbert J.A."/>
            <person name="Pupko T."/>
            <person name="Shuman H.A."/>
            <person name="Segal G."/>
        </authorList>
    </citation>
    <scope>NUCLEOTIDE SEQUENCE [LARGE SCALE GENOMIC DNA]</scope>
    <source>
        <strain evidence="2 3">Oak Ridge-10</strain>
    </source>
</reference>
<evidence type="ECO:0000259" key="1">
    <source>
        <dbReference type="Pfam" id="PF04991"/>
    </source>
</evidence>
<organism evidence="2 3">
    <name type="scientific">Legionella oakridgensis</name>
    <dbReference type="NCBI Taxonomy" id="29423"/>
    <lineage>
        <taxon>Bacteria</taxon>
        <taxon>Pseudomonadati</taxon>
        <taxon>Pseudomonadota</taxon>
        <taxon>Gammaproteobacteria</taxon>
        <taxon>Legionellales</taxon>
        <taxon>Legionellaceae</taxon>
        <taxon>Legionella</taxon>
    </lineage>
</organism>
<protein>
    <submittedName>
        <fullName evidence="2">LicD family protein (Phosphorylcholine metabolism)</fullName>
    </submittedName>
</protein>
<dbReference type="AlphaFoldDB" id="A0A0W0X0Y2"/>
<sequence length="299" mass="34694">MVAFYFLKDDAMTKQGHSVEQHSAATAQQDGRLRQAQLKMLNMLEVVDTICQKHGLDYWLEGGTLLGAIRHQGFIPWDDDLDISMPRASYEAFLRLAPQEIPEHMWLQTPHTDPGYFNFCVPLKIRDRNSRFIETHETGKEPYQQGIFIDVFVYDSMPVDVRLRKRYKFMAKKILRLMRHKYTSLVMGHNPWLYTAVGRFIPKKVLDNKLQAIIQQANGSNSPFYGYGYDCSNSNIVSYDDIYPLRRTKFETGEFNIINKAEIILTQLYGDDYMTLPPEHQRVMQHCQELIVSLDGAVA</sequence>
<dbReference type="PANTHER" id="PTHR43404:SF2">
    <property type="entry name" value="LIPOPOLYSACCHARIDE CHOLINEPHOSPHOTRANSFERASE LICD"/>
    <property type="match status" value="1"/>
</dbReference>
<name>A0A0W0X0Y2_9GAMM</name>
<dbReference type="EMBL" id="LNYP01000029">
    <property type="protein sequence ID" value="KTD38164.1"/>
    <property type="molecule type" value="Genomic_DNA"/>
</dbReference>
<accession>A0A0W0X0Y2</accession>
<dbReference type="GO" id="GO:0009100">
    <property type="term" value="P:glycoprotein metabolic process"/>
    <property type="evidence" value="ECO:0007669"/>
    <property type="project" value="UniProtKB-ARBA"/>
</dbReference>
<dbReference type="Proteomes" id="UP000054858">
    <property type="component" value="Unassembled WGS sequence"/>
</dbReference>
<dbReference type="RefSeq" id="WP_237758053.1">
    <property type="nucleotide sequence ID" value="NZ_LCUA01000003.1"/>
</dbReference>
<evidence type="ECO:0000313" key="3">
    <source>
        <dbReference type="Proteomes" id="UP000054858"/>
    </source>
</evidence>
<dbReference type="PANTHER" id="PTHR43404">
    <property type="entry name" value="LIPOPOLYSACCHARIDE CHOLINEPHOSPHOTRANSFERASE LICD"/>
    <property type="match status" value="1"/>
</dbReference>
<comment type="caution">
    <text evidence="2">The sequence shown here is derived from an EMBL/GenBank/DDBJ whole genome shotgun (WGS) entry which is preliminary data.</text>
</comment>
<dbReference type="InterPro" id="IPR007074">
    <property type="entry name" value="LicD/FKTN/FKRP_NTP_transf"/>
</dbReference>
<evidence type="ECO:0000313" key="2">
    <source>
        <dbReference type="EMBL" id="KTD38164.1"/>
    </source>
</evidence>
<gene>
    <name evidence="2" type="ORF">Loak_1840</name>
</gene>
<proteinExistence type="predicted"/>
<feature type="domain" description="LicD/FKTN/FKRP nucleotidyltransferase" evidence="1">
    <location>
        <begin position="51"/>
        <end position="270"/>
    </location>
</feature>